<evidence type="ECO:0000313" key="2">
    <source>
        <dbReference type="EMBL" id="KAH9627942.1"/>
    </source>
</evidence>
<keyword evidence="1" id="KW-0472">Membrane</keyword>
<name>A0A922M078_SPOEX</name>
<proteinExistence type="predicted"/>
<protein>
    <submittedName>
        <fullName evidence="2">Uncharacterized protein</fullName>
    </submittedName>
</protein>
<evidence type="ECO:0000313" key="3">
    <source>
        <dbReference type="Proteomes" id="UP000814243"/>
    </source>
</evidence>
<sequence length="137" mass="15824">MVCKIKLLTIIVIVYYMVQPTFSLIISRNNYLKIKVNKCCPLNKSVGNGMKCNVSDKTPSFFDTPVYINEKLKKSEKSLEDVFDLVPNKLREKILVVKLLEPVCLVTKDICVWTEHFLWKHLTDIRDGSKYPQANTV</sequence>
<feature type="transmembrane region" description="Helical" evidence="1">
    <location>
        <begin position="7"/>
        <end position="26"/>
    </location>
</feature>
<keyword evidence="1" id="KW-1133">Transmembrane helix</keyword>
<dbReference type="AlphaFoldDB" id="A0A922M078"/>
<evidence type="ECO:0000256" key="1">
    <source>
        <dbReference type="SAM" id="Phobius"/>
    </source>
</evidence>
<dbReference type="Proteomes" id="UP000814243">
    <property type="component" value="Unassembled WGS sequence"/>
</dbReference>
<accession>A0A922M078</accession>
<reference evidence="2" key="1">
    <citation type="journal article" date="2021" name="G3 (Bethesda)">
        <title>Genome and transcriptome analysis of the beet armyworm Spodoptera exigua reveals targets for pest control. .</title>
        <authorList>
            <person name="Simon S."/>
            <person name="Breeschoten T."/>
            <person name="Jansen H.J."/>
            <person name="Dirks R.P."/>
            <person name="Schranz M.E."/>
            <person name="Ros V.I.D."/>
        </authorList>
    </citation>
    <scope>NUCLEOTIDE SEQUENCE</scope>
    <source>
        <strain evidence="2">TB_SE_WUR_2020</strain>
    </source>
</reference>
<keyword evidence="1" id="KW-0812">Transmembrane</keyword>
<organism evidence="2 3">
    <name type="scientific">Spodoptera exigua</name>
    <name type="common">Beet armyworm</name>
    <name type="synonym">Noctua fulgens</name>
    <dbReference type="NCBI Taxonomy" id="7107"/>
    <lineage>
        <taxon>Eukaryota</taxon>
        <taxon>Metazoa</taxon>
        <taxon>Ecdysozoa</taxon>
        <taxon>Arthropoda</taxon>
        <taxon>Hexapoda</taxon>
        <taxon>Insecta</taxon>
        <taxon>Pterygota</taxon>
        <taxon>Neoptera</taxon>
        <taxon>Endopterygota</taxon>
        <taxon>Lepidoptera</taxon>
        <taxon>Glossata</taxon>
        <taxon>Ditrysia</taxon>
        <taxon>Noctuoidea</taxon>
        <taxon>Noctuidae</taxon>
        <taxon>Amphipyrinae</taxon>
        <taxon>Spodoptera</taxon>
    </lineage>
</organism>
<comment type="caution">
    <text evidence="2">The sequence shown here is derived from an EMBL/GenBank/DDBJ whole genome shotgun (WGS) entry which is preliminary data.</text>
</comment>
<gene>
    <name evidence="2" type="ORF">HF086_015386</name>
</gene>
<dbReference type="EMBL" id="JACEFF010000934">
    <property type="protein sequence ID" value="KAH9627942.1"/>
    <property type="molecule type" value="Genomic_DNA"/>
</dbReference>